<gene>
    <name evidence="1" type="ORF">NCS57_01223800</name>
</gene>
<dbReference type="Proteomes" id="UP001065298">
    <property type="component" value="Chromosome 10"/>
</dbReference>
<accession>A0ACC0QGV5</accession>
<comment type="caution">
    <text evidence="1">The sequence shown here is derived from an EMBL/GenBank/DDBJ whole genome shotgun (WGS) entry which is preliminary data.</text>
</comment>
<name>A0ACC0QGV5_9HYPO</name>
<evidence type="ECO:0000313" key="1">
    <source>
        <dbReference type="EMBL" id="KAI8654767.1"/>
    </source>
</evidence>
<sequence>MLARKIFTGVPVVQRGKRSIFDAFAIDKRSTSLLHHKSPGRGHNFSREEVANPLLPARGRLSVSNLPYEAKPYDVEEVLSSNGFGNLDKIHISIDPVSARNPGYCFVDFPDRETAQNALESLSATIRGRSIKVGPCEPKKPRRNFGDEPATSRRWGDWRTKSDEGGVPIGQLNNKGEEKGPYWAMDHFDDAIRSEEVRRLYVGGLGKMVDQAQHQREITEIFTGFNPTAIGKRITPHESTRAQPGRHHYCFVDFETKEEALAAADALNGSTTTGGPLKVSLAEKIPAKLVARHPDRRNGRRVYDRAYARPGNTGSENVTEASNAMASNNWRRRD</sequence>
<protein>
    <submittedName>
        <fullName evidence="1">Uncharacterized protein</fullName>
    </submittedName>
</protein>
<evidence type="ECO:0000313" key="2">
    <source>
        <dbReference type="Proteomes" id="UP001065298"/>
    </source>
</evidence>
<organism evidence="1 2">
    <name type="scientific">Fusarium keratoplasticum</name>
    <dbReference type="NCBI Taxonomy" id="1328300"/>
    <lineage>
        <taxon>Eukaryota</taxon>
        <taxon>Fungi</taxon>
        <taxon>Dikarya</taxon>
        <taxon>Ascomycota</taxon>
        <taxon>Pezizomycotina</taxon>
        <taxon>Sordariomycetes</taxon>
        <taxon>Hypocreomycetidae</taxon>
        <taxon>Hypocreales</taxon>
        <taxon>Nectriaceae</taxon>
        <taxon>Fusarium</taxon>
        <taxon>Fusarium solani species complex</taxon>
    </lineage>
</organism>
<dbReference type="EMBL" id="CM046512">
    <property type="protein sequence ID" value="KAI8654767.1"/>
    <property type="molecule type" value="Genomic_DNA"/>
</dbReference>
<proteinExistence type="predicted"/>
<keyword evidence="2" id="KW-1185">Reference proteome</keyword>
<reference evidence="1" key="1">
    <citation type="submission" date="2022-06" db="EMBL/GenBank/DDBJ databases">
        <title>Fusarium solani species complex genomes reveal bases of compartmentalisation and animal pathogenesis.</title>
        <authorList>
            <person name="Tsai I.J."/>
        </authorList>
    </citation>
    <scope>NUCLEOTIDE SEQUENCE</scope>
    <source>
        <strain evidence="1">Fu6.1</strain>
    </source>
</reference>